<evidence type="ECO:0000256" key="9">
    <source>
        <dbReference type="ARBA" id="ARBA00022763"/>
    </source>
</evidence>
<dbReference type="GO" id="GO:0008296">
    <property type="term" value="F:3'-5'-DNA exonuclease activity"/>
    <property type="evidence" value="ECO:0007669"/>
    <property type="project" value="InterPro"/>
</dbReference>
<dbReference type="EMBL" id="JABEBT010000125">
    <property type="protein sequence ID" value="KAF7630915.1"/>
    <property type="molecule type" value="Genomic_DNA"/>
</dbReference>
<dbReference type="GO" id="GO:0000723">
    <property type="term" value="P:telomere maintenance"/>
    <property type="evidence" value="ECO:0007669"/>
    <property type="project" value="TreeGrafter"/>
</dbReference>
<keyword evidence="5" id="KW-0158">Chromosome</keyword>
<keyword evidence="9 16" id="KW-0227">DNA damage</keyword>
<dbReference type="GO" id="GO:0000014">
    <property type="term" value="F:single-stranded DNA endodeoxyribonuclease activity"/>
    <property type="evidence" value="ECO:0007669"/>
    <property type="project" value="TreeGrafter"/>
</dbReference>
<dbReference type="GO" id="GO:0006303">
    <property type="term" value="P:double-strand break repair via nonhomologous end joining"/>
    <property type="evidence" value="ECO:0007669"/>
    <property type="project" value="TreeGrafter"/>
</dbReference>
<dbReference type="Proteomes" id="UP000605970">
    <property type="component" value="Unassembled WGS sequence"/>
</dbReference>
<evidence type="ECO:0000256" key="14">
    <source>
        <dbReference type="ARBA" id="ARBA00023242"/>
    </source>
</evidence>
<feature type="region of interest" description="Disordered" evidence="18">
    <location>
        <begin position="540"/>
        <end position="595"/>
    </location>
</feature>
<dbReference type="InterPro" id="IPR007281">
    <property type="entry name" value="Mre11_DNA-bd"/>
</dbReference>
<evidence type="ECO:0000256" key="16">
    <source>
        <dbReference type="PIRNR" id="PIRNR000882"/>
    </source>
</evidence>
<dbReference type="Gene3D" id="3.60.21.10">
    <property type="match status" value="1"/>
</dbReference>
<keyword evidence="15 16" id="KW-0469">Meiosis</keyword>
<comment type="subcellular location">
    <subcellularLocation>
        <location evidence="3">Chromosome</location>
    </subcellularLocation>
    <subcellularLocation>
        <location evidence="2 16">Nucleus</location>
    </subcellularLocation>
</comment>
<evidence type="ECO:0000256" key="5">
    <source>
        <dbReference type="ARBA" id="ARBA00022454"/>
    </source>
</evidence>
<dbReference type="InterPro" id="IPR029052">
    <property type="entry name" value="Metallo-depent_PP-like"/>
</dbReference>
<comment type="similarity">
    <text evidence="4 16">Belongs to the MRE11/RAD32 family.</text>
</comment>
<keyword evidence="21" id="KW-1185">Reference proteome</keyword>
<keyword evidence="6 16" id="KW-0540">Nuclease</keyword>
<dbReference type="InterPro" id="IPR004843">
    <property type="entry name" value="Calcineurin-like_PHP"/>
</dbReference>
<evidence type="ECO:0000313" key="20">
    <source>
        <dbReference type="EMBL" id="KAF7630915.1"/>
    </source>
</evidence>
<dbReference type="PANTHER" id="PTHR10139:SF1">
    <property type="entry name" value="DOUBLE-STRAND BREAK REPAIR PROTEIN MRE11"/>
    <property type="match status" value="1"/>
</dbReference>
<reference evidence="20" key="1">
    <citation type="journal article" date="2020" name="Ecol. Evol.">
        <title>Genome structure and content of the rice root-knot nematode (Meloidogyne graminicola).</title>
        <authorList>
            <person name="Phan N.T."/>
            <person name="Danchin E.G.J."/>
            <person name="Klopp C."/>
            <person name="Perfus-Barbeoch L."/>
            <person name="Kozlowski D.K."/>
            <person name="Koutsovoulos G.D."/>
            <person name="Lopez-Roques C."/>
            <person name="Bouchez O."/>
            <person name="Zahm M."/>
            <person name="Besnard G."/>
            <person name="Bellafiore S."/>
        </authorList>
    </citation>
    <scope>NUCLEOTIDE SEQUENCE</scope>
    <source>
        <strain evidence="20">VN-18</strain>
    </source>
</reference>
<dbReference type="PANTHER" id="PTHR10139">
    <property type="entry name" value="DOUBLE-STRAND BREAK REPAIR PROTEIN MRE11"/>
    <property type="match status" value="1"/>
</dbReference>
<dbReference type="GO" id="GO:0042138">
    <property type="term" value="P:meiotic DNA double-strand break formation"/>
    <property type="evidence" value="ECO:0007669"/>
    <property type="project" value="TreeGrafter"/>
</dbReference>
<comment type="caution">
    <text evidence="20">The sequence shown here is derived from an EMBL/GenBank/DDBJ whole genome shotgun (WGS) entry which is preliminary data.</text>
</comment>
<dbReference type="PIRSF" id="PIRSF000882">
    <property type="entry name" value="DSB_repair_MRE11"/>
    <property type="match status" value="1"/>
</dbReference>
<keyword evidence="10 16" id="KW-0378">Hydrolase</keyword>
<organism evidence="20 21">
    <name type="scientific">Meloidogyne graminicola</name>
    <dbReference type="NCBI Taxonomy" id="189291"/>
    <lineage>
        <taxon>Eukaryota</taxon>
        <taxon>Metazoa</taxon>
        <taxon>Ecdysozoa</taxon>
        <taxon>Nematoda</taxon>
        <taxon>Chromadorea</taxon>
        <taxon>Rhabditida</taxon>
        <taxon>Tylenchina</taxon>
        <taxon>Tylenchomorpha</taxon>
        <taxon>Tylenchoidea</taxon>
        <taxon>Meloidogynidae</taxon>
        <taxon>Meloidogyninae</taxon>
        <taxon>Meloidogyne</taxon>
    </lineage>
</organism>
<dbReference type="GO" id="GO:0000724">
    <property type="term" value="P:double-strand break repair via homologous recombination"/>
    <property type="evidence" value="ECO:0007669"/>
    <property type="project" value="TreeGrafter"/>
</dbReference>
<evidence type="ECO:0000256" key="7">
    <source>
        <dbReference type="ARBA" id="ARBA00022723"/>
    </source>
</evidence>
<evidence type="ECO:0000256" key="18">
    <source>
        <dbReference type="SAM" id="MobiDB-lite"/>
    </source>
</evidence>
<dbReference type="Pfam" id="PF04152">
    <property type="entry name" value="Mre11_DNA_bind"/>
    <property type="match status" value="1"/>
</dbReference>
<dbReference type="GO" id="GO:0007095">
    <property type="term" value="P:mitotic G2 DNA damage checkpoint signaling"/>
    <property type="evidence" value="ECO:0007669"/>
    <property type="project" value="TreeGrafter"/>
</dbReference>
<proteinExistence type="inferred from homology"/>
<evidence type="ECO:0000259" key="19">
    <source>
        <dbReference type="SMART" id="SM01347"/>
    </source>
</evidence>
<dbReference type="CDD" id="cd00840">
    <property type="entry name" value="MPP_Mre11_N"/>
    <property type="match status" value="1"/>
</dbReference>
<dbReference type="GO" id="GO:0030870">
    <property type="term" value="C:Mre11 complex"/>
    <property type="evidence" value="ECO:0007669"/>
    <property type="project" value="UniProtKB-UniRule"/>
</dbReference>
<evidence type="ECO:0000256" key="13">
    <source>
        <dbReference type="ARBA" id="ARBA00023211"/>
    </source>
</evidence>
<keyword evidence="12 16" id="KW-0234">DNA repair</keyword>
<keyword evidence="11 16" id="KW-0269">Exonuclease</keyword>
<comment type="function">
    <text evidence="16">Core component of the MRN complex, which plays a central role in double-strand break (DSB) repair, DNA recombination, maintenance of telomere integrity and meiosis. The MRN complex is involved in the repair of DNA double-strand breaks (DSBs) via homologous recombination (HR), an error-free mechanism which primarily occurs during S and G2 phases. The complex (1) mediates the end resection of damaged DNA, which generates proper single-stranded DNA, a key initial steps in HR, and is (2) required for the recruitment of other repair factors and efficient activation of ATM and ATR upon DNA damage. Within the MRN complex, MRE11 possesses both single-strand endonuclease activity and double-strand-specific 3'-5' exonuclease activity. MRE11 first endonucleolytically cleaves the 5' strand at DNA DSB ends to prevent non-homologous end joining (NHEJ) and licence HR. It then generates a single-stranded DNA gap via 3' to 5' exonucleolytic degradation, which is required for single-strand invasion and recombination.</text>
</comment>
<dbReference type="GO" id="GO:0031573">
    <property type="term" value="P:mitotic intra-S DNA damage checkpoint signaling"/>
    <property type="evidence" value="ECO:0007669"/>
    <property type="project" value="TreeGrafter"/>
</dbReference>
<dbReference type="Gene3D" id="3.30.110.110">
    <property type="entry name" value="Mre11, capping domain"/>
    <property type="match status" value="1"/>
</dbReference>
<evidence type="ECO:0000256" key="17">
    <source>
        <dbReference type="PIRSR" id="PIRSR000882-1"/>
    </source>
</evidence>
<evidence type="ECO:0000256" key="8">
    <source>
        <dbReference type="ARBA" id="ARBA00022759"/>
    </source>
</evidence>
<evidence type="ECO:0000256" key="1">
    <source>
        <dbReference type="ARBA" id="ARBA00001936"/>
    </source>
</evidence>
<dbReference type="OrthoDB" id="30417at2759"/>
<keyword evidence="7" id="KW-0479">Metal-binding</keyword>
<name>A0A8S9ZEQ1_9BILA</name>
<dbReference type="GO" id="GO:0035861">
    <property type="term" value="C:site of double-strand break"/>
    <property type="evidence" value="ECO:0007669"/>
    <property type="project" value="TreeGrafter"/>
</dbReference>
<feature type="active site" description="Proton donor" evidence="17">
    <location>
        <position position="124"/>
    </location>
</feature>
<accession>A0A8S9ZEQ1</accession>
<comment type="cofactor">
    <cofactor evidence="1 16">
        <name>Mn(2+)</name>
        <dbReference type="ChEBI" id="CHEBI:29035"/>
    </cofactor>
</comment>
<dbReference type="AlphaFoldDB" id="A0A8S9ZEQ1"/>
<evidence type="ECO:0000256" key="10">
    <source>
        <dbReference type="ARBA" id="ARBA00022801"/>
    </source>
</evidence>
<evidence type="ECO:0000313" key="21">
    <source>
        <dbReference type="Proteomes" id="UP000605970"/>
    </source>
</evidence>
<dbReference type="SUPFAM" id="SSF56300">
    <property type="entry name" value="Metallo-dependent phosphatases"/>
    <property type="match status" value="1"/>
</dbReference>
<dbReference type="InterPro" id="IPR003701">
    <property type="entry name" value="Mre11"/>
</dbReference>
<feature type="compositionally biased region" description="Basic and acidic residues" evidence="18">
    <location>
        <begin position="544"/>
        <end position="553"/>
    </location>
</feature>
<evidence type="ECO:0000256" key="12">
    <source>
        <dbReference type="ARBA" id="ARBA00023204"/>
    </source>
</evidence>
<evidence type="ECO:0000256" key="15">
    <source>
        <dbReference type="ARBA" id="ARBA00023254"/>
    </source>
</evidence>
<feature type="domain" description="Mre11 DNA-binding" evidence="19">
    <location>
        <begin position="286"/>
        <end position="456"/>
    </location>
</feature>
<evidence type="ECO:0000256" key="11">
    <source>
        <dbReference type="ARBA" id="ARBA00022839"/>
    </source>
</evidence>
<sequence length="595" mass="68127">MVVDADIIKFLIASDIHAGYGENKQYIGNDSFESLREVLSTAKESKVDFILLGGDLFHENHPSRETQLKVVRLLRTFCTQGEKPDLDFVSDPTINFQHSNFPSVNYLDENLRITMPIFTIHGNHDDLSGKGLSSLDVLHESGLLNLFGKYCDLDQIEVSPILLQRGNTKIALYGIGSQRDDRLARAFSRGRIKFRRPEGLIGLIFFKLRSTKSHLSFKCLPTFFDVVIWGHEHECLIEPDFKHFDDNDQSKSFYIIQPGSTVATALSTEEAKRKHIGIMTVCEKKFKLKKIELKTVRQLIIDELDLNEYEPSPKIAKTTIRQKNMRDEQLIEEKIENMLSLATAQREPGMPYPPRIRLKVVYSGKWLNIPPINGRKFGAKYADRVANHSEMLFVRVKREEKKAVNVDGSIIQILGDRPDDVFTVDEMVNKFYGNCEFKKCLTIISENVLAKQLEEYSNTDTNTQFKYTHADRSLTECIKEQISGTGYKVKNMMKDRIEDNDKDVPILQKISECIQILKRERLGRSGRKLTDVDSSNLNDTIDTLSERGFDPERIVTSTPRASQEREEWLSNNSRANEDVEMSEGIETVSEHDFSP</sequence>
<dbReference type="GO" id="GO:0097552">
    <property type="term" value="P:mitochondrial double-strand break repair via homologous recombination"/>
    <property type="evidence" value="ECO:0007669"/>
    <property type="project" value="TreeGrafter"/>
</dbReference>
<evidence type="ECO:0000256" key="3">
    <source>
        <dbReference type="ARBA" id="ARBA00004286"/>
    </source>
</evidence>
<protein>
    <recommendedName>
        <fullName evidence="16">Double-strand break repair protein</fullName>
    </recommendedName>
</protein>
<evidence type="ECO:0000256" key="4">
    <source>
        <dbReference type="ARBA" id="ARBA00009028"/>
    </source>
</evidence>
<evidence type="ECO:0000256" key="2">
    <source>
        <dbReference type="ARBA" id="ARBA00004123"/>
    </source>
</evidence>
<keyword evidence="13 16" id="KW-0464">Manganese</keyword>
<gene>
    <name evidence="20" type="ORF">Mgra_00008834</name>
</gene>
<dbReference type="GO" id="GO:0030145">
    <property type="term" value="F:manganese ion binding"/>
    <property type="evidence" value="ECO:0007669"/>
    <property type="project" value="UniProtKB-UniRule"/>
</dbReference>
<dbReference type="InterPro" id="IPR041796">
    <property type="entry name" value="Mre11_N"/>
</dbReference>
<dbReference type="Pfam" id="PF00149">
    <property type="entry name" value="Metallophos"/>
    <property type="match status" value="1"/>
</dbReference>
<dbReference type="InterPro" id="IPR038487">
    <property type="entry name" value="Mre11_capping_dom"/>
</dbReference>
<dbReference type="SMART" id="SM01347">
    <property type="entry name" value="Mre11_DNA_bind"/>
    <property type="match status" value="1"/>
</dbReference>
<keyword evidence="8 16" id="KW-0255">Endonuclease</keyword>
<evidence type="ECO:0000256" key="6">
    <source>
        <dbReference type="ARBA" id="ARBA00022722"/>
    </source>
</evidence>
<keyword evidence="14 16" id="KW-0539">Nucleus</keyword>